<protein>
    <submittedName>
        <fullName evidence="2">Uncharacterized protein</fullName>
    </submittedName>
</protein>
<evidence type="ECO:0000313" key="3">
    <source>
        <dbReference type="Proteomes" id="UP000436088"/>
    </source>
</evidence>
<keyword evidence="3" id="KW-1185">Reference proteome</keyword>
<keyword evidence="1" id="KW-0732">Signal</keyword>
<name>A0A6A2ZF21_HIBSY</name>
<reference evidence="2" key="1">
    <citation type="submission" date="2019-09" db="EMBL/GenBank/DDBJ databases">
        <title>Draft genome information of white flower Hibiscus syriacus.</title>
        <authorList>
            <person name="Kim Y.-M."/>
        </authorList>
    </citation>
    <scope>NUCLEOTIDE SEQUENCE [LARGE SCALE GENOMIC DNA]</scope>
    <source>
        <strain evidence="2">YM2019G1</strain>
    </source>
</reference>
<evidence type="ECO:0000256" key="1">
    <source>
        <dbReference type="SAM" id="SignalP"/>
    </source>
</evidence>
<dbReference type="EMBL" id="VEPZ02001150">
    <property type="protein sequence ID" value="KAE8690644.1"/>
    <property type="molecule type" value="Genomic_DNA"/>
</dbReference>
<gene>
    <name evidence="2" type="ORF">F3Y22_tig00110893pilonHSYRG00181</name>
</gene>
<feature type="signal peptide" evidence="1">
    <location>
        <begin position="1"/>
        <end position="17"/>
    </location>
</feature>
<sequence>MFPFISFLSSEMGLLQLRLLSTDLTSNESCPDALPVVKSIAPINHTVCSGSSTLSKLAKAYILLKYLGATQVDQCSPEAVRENQWKIQERLLGLPVSRATQAEAAYGAASSALKGAQYTIWPVRACVWSHYFG</sequence>
<dbReference type="Proteomes" id="UP000436088">
    <property type="component" value="Unassembled WGS sequence"/>
</dbReference>
<comment type="caution">
    <text evidence="2">The sequence shown here is derived from an EMBL/GenBank/DDBJ whole genome shotgun (WGS) entry which is preliminary data.</text>
</comment>
<proteinExistence type="predicted"/>
<dbReference type="AlphaFoldDB" id="A0A6A2ZF21"/>
<feature type="chain" id="PRO_5025626386" evidence="1">
    <location>
        <begin position="18"/>
        <end position="133"/>
    </location>
</feature>
<organism evidence="2 3">
    <name type="scientific">Hibiscus syriacus</name>
    <name type="common">Rose of Sharon</name>
    <dbReference type="NCBI Taxonomy" id="106335"/>
    <lineage>
        <taxon>Eukaryota</taxon>
        <taxon>Viridiplantae</taxon>
        <taxon>Streptophyta</taxon>
        <taxon>Embryophyta</taxon>
        <taxon>Tracheophyta</taxon>
        <taxon>Spermatophyta</taxon>
        <taxon>Magnoliopsida</taxon>
        <taxon>eudicotyledons</taxon>
        <taxon>Gunneridae</taxon>
        <taxon>Pentapetalae</taxon>
        <taxon>rosids</taxon>
        <taxon>malvids</taxon>
        <taxon>Malvales</taxon>
        <taxon>Malvaceae</taxon>
        <taxon>Malvoideae</taxon>
        <taxon>Hibiscus</taxon>
    </lineage>
</organism>
<evidence type="ECO:0000313" key="2">
    <source>
        <dbReference type="EMBL" id="KAE8690644.1"/>
    </source>
</evidence>
<accession>A0A6A2ZF21</accession>